<feature type="compositionally biased region" description="Polar residues" evidence="1">
    <location>
        <begin position="1"/>
        <end position="26"/>
    </location>
</feature>
<proteinExistence type="predicted"/>
<dbReference type="GeneID" id="106543915"/>
<accession>A0A6I9XNH3</accession>
<evidence type="ECO:0000256" key="1">
    <source>
        <dbReference type="SAM" id="MobiDB-lite"/>
    </source>
</evidence>
<dbReference type="KEGG" id="tsr:106543915"/>
<feature type="region of interest" description="Disordered" evidence="1">
    <location>
        <begin position="1"/>
        <end position="69"/>
    </location>
</feature>
<organism evidence="2 3">
    <name type="scientific">Thamnophis sirtalis</name>
    <dbReference type="NCBI Taxonomy" id="35019"/>
    <lineage>
        <taxon>Eukaryota</taxon>
        <taxon>Metazoa</taxon>
        <taxon>Chordata</taxon>
        <taxon>Craniata</taxon>
        <taxon>Vertebrata</taxon>
        <taxon>Euteleostomi</taxon>
        <taxon>Lepidosauria</taxon>
        <taxon>Squamata</taxon>
        <taxon>Bifurcata</taxon>
        <taxon>Unidentata</taxon>
        <taxon>Episquamata</taxon>
        <taxon>Toxicofera</taxon>
        <taxon>Serpentes</taxon>
        <taxon>Colubroidea</taxon>
        <taxon>Colubridae</taxon>
        <taxon>Natricinae</taxon>
        <taxon>Thamnophis</taxon>
    </lineage>
</organism>
<evidence type="ECO:0000313" key="2">
    <source>
        <dbReference type="Proteomes" id="UP000504617"/>
    </source>
</evidence>
<dbReference type="Gene3D" id="3.30.70.1820">
    <property type="entry name" value="L1 transposable element, RRM domain"/>
    <property type="match status" value="1"/>
</dbReference>
<name>A0A6I9XNH3_9SAUR</name>
<gene>
    <name evidence="3" type="primary">LOC106543915</name>
</gene>
<protein>
    <submittedName>
        <fullName evidence="3">Uncharacterized protein LOC106543915</fullName>
    </submittedName>
</protein>
<reference evidence="3" key="1">
    <citation type="submission" date="2025-08" db="UniProtKB">
        <authorList>
            <consortium name="RefSeq"/>
        </authorList>
    </citation>
    <scope>IDENTIFICATION</scope>
</reference>
<dbReference type="OrthoDB" id="9909646at2759"/>
<dbReference type="RefSeq" id="XP_013915497.1">
    <property type="nucleotide sequence ID" value="XM_014060022.1"/>
</dbReference>
<sequence>METQETQVKSHSCSPNTRTSAHTQNDPPRWSPLVSFRMGARRTSATARDKGSLPAPNPGTEAKKRQPEAARLCHCTQGAESGVTQPLLSKQLGRLATDVSSLCRDLSGLQSHVWRLEQEARGWALELAALHLENRRLAKYTRRLESRCRVLETRSRRLNLRLLGLPEGIEGSDAVSFLRRTLPEVLGWPPGVPVLEIESARRVCGQDSTAKPRPLLFRLLRLADKAAVLEAARARPLRFAEAQLAILPDLGAPRRRPPPGPFRRNRWVVDLLFGGQPPSPWGLGRGPMWQEPPASCAPLAAKPPSGMPGSQKQHNP</sequence>
<dbReference type="PANTHER" id="PTHR11505">
    <property type="entry name" value="L1 TRANSPOSABLE ELEMENT-RELATED"/>
    <property type="match status" value="1"/>
</dbReference>
<dbReference type="InterPro" id="IPR004244">
    <property type="entry name" value="Transposase_22"/>
</dbReference>
<keyword evidence="2" id="KW-1185">Reference proteome</keyword>
<dbReference type="AlphaFoldDB" id="A0A6I9XNH3"/>
<feature type="region of interest" description="Disordered" evidence="1">
    <location>
        <begin position="279"/>
        <end position="316"/>
    </location>
</feature>
<evidence type="ECO:0000313" key="3">
    <source>
        <dbReference type="RefSeq" id="XP_013915497.1"/>
    </source>
</evidence>
<dbReference type="Proteomes" id="UP000504617">
    <property type="component" value="Unplaced"/>
</dbReference>